<dbReference type="Ensembl" id="ENSDCDT00010067251.1">
    <property type="protein sequence ID" value="ENSDCDP00010056602.1"/>
    <property type="gene ID" value="ENSDCDG00010032221.1"/>
</dbReference>
<keyword evidence="2" id="KW-0539">Nucleus</keyword>
<feature type="transmembrane region" description="Helical" evidence="4">
    <location>
        <begin position="74"/>
        <end position="97"/>
    </location>
</feature>
<reference evidence="5 6" key="1">
    <citation type="submission" date="2020-06" db="EMBL/GenBank/DDBJ databases">
        <authorList>
            <consortium name="Wellcome Sanger Institute Data Sharing"/>
        </authorList>
    </citation>
    <scope>NUCLEOTIDE SEQUENCE [LARGE SCALE GENOMIC DNA]</scope>
</reference>
<reference evidence="5" key="3">
    <citation type="submission" date="2025-09" db="UniProtKB">
        <authorList>
            <consortium name="Ensembl"/>
        </authorList>
    </citation>
    <scope>IDENTIFICATION</scope>
</reference>
<evidence type="ECO:0000256" key="1">
    <source>
        <dbReference type="ARBA" id="ARBA00004123"/>
    </source>
</evidence>
<feature type="region of interest" description="Disordered" evidence="3">
    <location>
        <begin position="313"/>
        <end position="398"/>
    </location>
</feature>
<evidence type="ECO:0000256" key="3">
    <source>
        <dbReference type="SAM" id="MobiDB-lite"/>
    </source>
</evidence>
<protein>
    <recommendedName>
        <fullName evidence="7">Metadherin a</fullName>
    </recommendedName>
</protein>
<evidence type="ECO:0000256" key="2">
    <source>
        <dbReference type="ARBA" id="ARBA00023242"/>
    </source>
</evidence>
<dbReference type="GO" id="GO:0006357">
    <property type="term" value="P:regulation of transcription by RNA polymerase II"/>
    <property type="evidence" value="ECO:0007669"/>
    <property type="project" value="TreeGrafter"/>
</dbReference>
<evidence type="ECO:0000313" key="5">
    <source>
        <dbReference type="Ensembl" id="ENSDCDP00010056602.1"/>
    </source>
</evidence>
<reference evidence="5" key="2">
    <citation type="submission" date="2025-08" db="UniProtKB">
        <authorList>
            <consortium name="Ensembl"/>
        </authorList>
    </citation>
    <scope>IDENTIFICATION</scope>
</reference>
<dbReference type="Proteomes" id="UP000694580">
    <property type="component" value="Chromosome 20"/>
</dbReference>
<evidence type="ECO:0008006" key="7">
    <source>
        <dbReference type="Google" id="ProtNLM"/>
    </source>
</evidence>
<dbReference type="GO" id="GO:0003712">
    <property type="term" value="F:transcription coregulator activity"/>
    <property type="evidence" value="ECO:0007669"/>
    <property type="project" value="TreeGrafter"/>
</dbReference>
<keyword evidence="4" id="KW-1133">Transmembrane helix</keyword>
<dbReference type="GO" id="GO:0045766">
    <property type="term" value="P:positive regulation of angiogenesis"/>
    <property type="evidence" value="ECO:0007669"/>
    <property type="project" value="InterPro"/>
</dbReference>
<proteinExistence type="predicted"/>
<evidence type="ECO:0000256" key="4">
    <source>
        <dbReference type="SAM" id="Phobius"/>
    </source>
</evidence>
<keyword evidence="4" id="KW-0812">Transmembrane</keyword>
<dbReference type="GeneTree" id="ENSGT00940000154181"/>
<comment type="subcellular location">
    <subcellularLocation>
        <location evidence="1">Nucleus</location>
    </subcellularLocation>
</comment>
<dbReference type="InterPro" id="IPR031402">
    <property type="entry name" value="LYRIC"/>
</dbReference>
<dbReference type="PANTHER" id="PTHR23251">
    <property type="entry name" value="LYSINE-RICH CEACAM1 CO-ISOLATED PROTEIN LYRIC PROTEIN"/>
    <property type="match status" value="1"/>
</dbReference>
<dbReference type="PANTHER" id="PTHR23251:SF0">
    <property type="entry name" value="PROTEIN LYRIC"/>
    <property type="match status" value="1"/>
</dbReference>
<feature type="region of interest" description="Disordered" evidence="3">
    <location>
        <begin position="251"/>
        <end position="301"/>
    </location>
</feature>
<feature type="region of interest" description="Disordered" evidence="3">
    <location>
        <begin position="104"/>
        <end position="228"/>
    </location>
</feature>
<dbReference type="GO" id="GO:0043066">
    <property type="term" value="P:negative regulation of apoptotic process"/>
    <property type="evidence" value="ECO:0007669"/>
    <property type="project" value="InterPro"/>
</dbReference>
<dbReference type="GO" id="GO:0005634">
    <property type="term" value="C:nucleus"/>
    <property type="evidence" value="ECO:0007669"/>
    <property type="project" value="UniProtKB-SubCell"/>
</dbReference>
<dbReference type="Pfam" id="PF15686">
    <property type="entry name" value="LYRIC"/>
    <property type="match status" value="3"/>
</dbReference>
<organism evidence="5 6">
    <name type="scientific">Denticeps clupeoides</name>
    <name type="common">denticle herring</name>
    <dbReference type="NCBI Taxonomy" id="299321"/>
    <lineage>
        <taxon>Eukaryota</taxon>
        <taxon>Metazoa</taxon>
        <taxon>Chordata</taxon>
        <taxon>Craniata</taxon>
        <taxon>Vertebrata</taxon>
        <taxon>Euteleostomi</taxon>
        <taxon>Actinopterygii</taxon>
        <taxon>Neopterygii</taxon>
        <taxon>Teleostei</taxon>
        <taxon>Clupei</taxon>
        <taxon>Clupeiformes</taxon>
        <taxon>Denticipitoidei</taxon>
        <taxon>Denticipitidae</taxon>
        <taxon>Denticeps</taxon>
    </lineage>
</organism>
<sequence length="430" mass="46627">MAADWQGLASQQAELIASRLREIISSGLKHLNSEFGLEVDFRAELCPSWAILSTALVGLLLVVALTWAAINIEIVAVVITHIMNIYYLSSVMVPVIVNRNVFTQRPQPNGRTVPEIQEEAKVTAETPKPQPEVKAEKVCIKKTKKKPKADVKQTQGTTSADGREPDEGTWETKISNREKRQQRRKDKGPNDGSPGGVNSVGHQVEQPPLSTPVKTKKKKDSGSNVMHLGHMTLVLSPANWNDVPSVNGGGWNESTVKLSSKAPKGDGEKWSGLVKMSGHRNPDPMHWAQDADGTGELAPKPVPVTQLTMNVDNEWSGFNGLGAADPSSDWNAPTELWGNYEEPQGTAPLLQTVQESDDDKEKGDSVAGGSGKSKKKKKKKKPEKEDGANQVRGLLPCNSAKRVMEASRTPDSLSLSLSLCEAKHLPHSSA</sequence>
<feature type="compositionally biased region" description="Basic residues" evidence="3">
    <location>
        <begin position="372"/>
        <end position="381"/>
    </location>
</feature>
<name>A0AAY4EG39_9TELE</name>
<keyword evidence="4" id="KW-0472">Membrane</keyword>
<gene>
    <name evidence="5" type="primary">mtdha</name>
</gene>
<accession>A0AAY4EG39</accession>
<feature type="transmembrane region" description="Helical" evidence="4">
    <location>
        <begin position="49"/>
        <end position="68"/>
    </location>
</feature>
<evidence type="ECO:0000313" key="6">
    <source>
        <dbReference type="Proteomes" id="UP000694580"/>
    </source>
</evidence>
<dbReference type="GO" id="GO:0043123">
    <property type="term" value="P:positive regulation of canonical NF-kappaB signal transduction"/>
    <property type="evidence" value="ECO:0007669"/>
    <property type="project" value="InterPro"/>
</dbReference>
<keyword evidence="6" id="KW-1185">Reference proteome</keyword>
<dbReference type="AlphaFoldDB" id="A0AAY4EG39"/>
<dbReference type="InterPro" id="IPR052305">
    <property type="entry name" value="TransReg_TumorExp"/>
</dbReference>